<feature type="region of interest" description="Disordered" evidence="1">
    <location>
        <begin position="1"/>
        <end position="86"/>
    </location>
</feature>
<dbReference type="Proteomes" id="UP000812287">
    <property type="component" value="Unassembled WGS sequence"/>
</dbReference>
<dbReference type="GeneID" id="66103891"/>
<sequence length="159" mass="18672">MQPSGDERFKEKMRKRAGEKHTEELRRRLEEKLRRRVEEQKGRRAEEENARRRQQTSEETHKRAEGKKQEKEKERDQGSQVIEKRYKANDEEWSKLKGQTKGSLCFSDIPWPTVFEATHPAAVTPLAVRSLFTNPKHVAEKHWLSPKKAVSYGALEVAH</sequence>
<feature type="compositionally biased region" description="Basic and acidic residues" evidence="1">
    <location>
        <begin position="19"/>
        <end position="86"/>
    </location>
</feature>
<dbReference type="OrthoDB" id="412109at2759"/>
<accession>A0A9P7VUZ5</accession>
<gene>
    <name evidence="2" type="ORF">BT62DRAFT_61026</name>
</gene>
<organism evidence="2 3">
    <name type="scientific">Guyanagaster necrorhizus</name>
    <dbReference type="NCBI Taxonomy" id="856835"/>
    <lineage>
        <taxon>Eukaryota</taxon>
        <taxon>Fungi</taxon>
        <taxon>Dikarya</taxon>
        <taxon>Basidiomycota</taxon>
        <taxon>Agaricomycotina</taxon>
        <taxon>Agaricomycetes</taxon>
        <taxon>Agaricomycetidae</taxon>
        <taxon>Agaricales</taxon>
        <taxon>Marasmiineae</taxon>
        <taxon>Physalacriaceae</taxon>
        <taxon>Guyanagaster</taxon>
    </lineage>
</organism>
<dbReference type="RefSeq" id="XP_043040598.1">
    <property type="nucleotide sequence ID" value="XM_043181595.1"/>
</dbReference>
<feature type="compositionally biased region" description="Basic and acidic residues" evidence="1">
    <location>
        <begin position="1"/>
        <end position="10"/>
    </location>
</feature>
<evidence type="ECO:0000313" key="2">
    <source>
        <dbReference type="EMBL" id="KAG7447098.1"/>
    </source>
</evidence>
<comment type="caution">
    <text evidence="2">The sequence shown here is derived from an EMBL/GenBank/DDBJ whole genome shotgun (WGS) entry which is preliminary data.</text>
</comment>
<evidence type="ECO:0000256" key="1">
    <source>
        <dbReference type="SAM" id="MobiDB-lite"/>
    </source>
</evidence>
<dbReference type="EMBL" id="MU250532">
    <property type="protein sequence ID" value="KAG7447098.1"/>
    <property type="molecule type" value="Genomic_DNA"/>
</dbReference>
<proteinExistence type="predicted"/>
<name>A0A9P7VUZ5_9AGAR</name>
<protein>
    <submittedName>
        <fullName evidence="2">Uncharacterized protein</fullName>
    </submittedName>
</protein>
<dbReference type="AlphaFoldDB" id="A0A9P7VUZ5"/>
<evidence type="ECO:0000313" key="3">
    <source>
        <dbReference type="Proteomes" id="UP000812287"/>
    </source>
</evidence>
<keyword evidence="3" id="KW-1185">Reference proteome</keyword>
<reference evidence="2" key="1">
    <citation type="submission" date="2020-11" db="EMBL/GenBank/DDBJ databases">
        <title>Adaptations for nitrogen fixation in a non-lichenized fungal sporocarp promotes dispersal by wood-feeding termites.</title>
        <authorList>
            <consortium name="DOE Joint Genome Institute"/>
            <person name="Koch R.A."/>
            <person name="Yoon G."/>
            <person name="Arayal U."/>
            <person name="Lail K."/>
            <person name="Amirebrahimi M."/>
            <person name="Labutti K."/>
            <person name="Lipzen A."/>
            <person name="Riley R."/>
            <person name="Barry K."/>
            <person name="Henrissat B."/>
            <person name="Grigoriev I.V."/>
            <person name="Herr J.R."/>
            <person name="Aime M.C."/>
        </authorList>
    </citation>
    <scope>NUCLEOTIDE SEQUENCE</scope>
    <source>
        <strain evidence="2">MCA 3950</strain>
    </source>
</reference>